<accession>G0VJ14</accession>
<sequence>MSEALRYFYQGKSTDLIVFAKSEESVQAYLKNSTVGNLSEAVEKFKVYTNSDGRGAGGELGYASGAQIANELGEGKSTADAIAYILREGKSKGKIRVNESYEK</sequence>
<dbReference type="AlphaFoldDB" id="G0VJ14"/>
<dbReference type="OrthoDB" id="2567806at2759"/>
<dbReference type="GeneID" id="96905170"/>
<dbReference type="OMA" id="HYKGKDD"/>
<dbReference type="Gene3D" id="3.30.1250.10">
    <property type="entry name" value="Ribosome maturation protein SBDS, N-terminal domain"/>
    <property type="match status" value="1"/>
</dbReference>
<evidence type="ECO:0000313" key="2">
    <source>
        <dbReference type="EMBL" id="CCC71492.1"/>
    </source>
</evidence>
<feature type="domain" description="Ribosome maturation protein SDO1/SBDS N-terminal" evidence="1">
    <location>
        <begin position="6"/>
        <end position="92"/>
    </location>
</feature>
<dbReference type="InParanoid" id="G0VJ14"/>
<evidence type="ECO:0000259" key="1">
    <source>
        <dbReference type="Pfam" id="PF01172"/>
    </source>
</evidence>
<proteinExistence type="predicted"/>
<dbReference type="FunCoup" id="G0VJ14">
    <property type="interactions" value="203"/>
</dbReference>
<reference key="2">
    <citation type="submission" date="2011-08" db="EMBL/GenBank/DDBJ databases">
        <title>Genome sequence of Naumovozyma castellii.</title>
        <authorList>
            <person name="Gordon J.L."/>
            <person name="Armisen D."/>
            <person name="Proux-Wera E."/>
            <person name="OhEigeartaigh S.S."/>
            <person name="Byrne K.P."/>
            <person name="Wolfe K.H."/>
        </authorList>
    </citation>
    <scope>NUCLEOTIDE SEQUENCE</scope>
    <source>
        <strain>Type strain:CBS 4309</strain>
    </source>
</reference>
<dbReference type="InterPro" id="IPR036786">
    <property type="entry name" value="Ribosome_mat_SBDS_N_sf"/>
</dbReference>
<organism evidence="2 3">
    <name type="scientific">Naumovozyma castellii</name>
    <name type="common">Yeast</name>
    <name type="synonym">Saccharomyces castellii</name>
    <dbReference type="NCBI Taxonomy" id="27288"/>
    <lineage>
        <taxon>Eukaryota</taxon>
        <taxon>Fungi</taxon>
        <taxon>Dikarya</taxon>
        <taxon>Ascomycota</taxon>
        <taxon>Saccharomycotina</taxon>
        <taxon>Saccharomycetes</taxon>
        <taxon>Saccharomycetales</taxon>
        <taxon>Saccharomycetaceae</taxon>
        <taxon>Naumovozyma</taxon>
    </lineage>
</organism>
<gene>
    <name evidence="2" type="primary">NCAS0H01820</name>
    <name evidence="2" type="ordered locus">NCAS_0H01820</name>
</gene>
<reference evidence="2 3" key="1">
    <citation type="journal article" date="2011" name="Proc. Natl. Acad. Sci. U.S.A.">
        <title>Evolutionary erosion of yeast sex chromosomes by mating-type switching accidents.</title>
        <authorList>
            <person name="Gordon J.L."/>
            <person name="Armisen D."/>
            <person name="Proux-Wera E."/>
            <person name="Oheigeartaigh S.S."/>
            <person name="Byrne K.P."/>
            <person name="Wolfe K.H."/>
        </authorList>
    </citation>
    <scope>NUCLEOTIDE SEQUENCE [LARGE SCALE GENOMIC DNA]</scope>
    <source>
        <strain evidence="3">ATCC 76901 / BCRC 22586 / CBS 4309 / NBRC 1992 / NRRL Y-12630</strain>
    </source>
</reference>
<keyword evidence="3" id="KW-1185">Reference proteome</keyword>
<dbReference type="HOGENOM" id="CLU_137480_1_1_1"/>
<dbReference type="eggNOG" id="ENOG502S9SB">
    <property type="taxonomic scope" value="Eukaryota"/>
</dbReference>
<dbReference type="STRING" id="1064592.G0VJ14"/>
<dbReference type="SUPFAM" id="SSF89895">
    <property type="entry name" value="FYSH domain"/>
    <property type="match status" value="1"/>
</dbReference>
<dbReference type="EMBL" id="HE576759">
    <property type="protein sequence ID" value="CCC71492.1"/>
    <property type="molecule type" value="Genomic_DNA"/>
</dbReference>
<protein>
    <recommendedName>
        <fullName evidence="1">Ribosome maturation protein SDO1/SBDS N-terminal domain-containing protein</fullName>
    </recommendedName>
</protein>
<evidence type="ECO:0000313" key="3">
    <source>
        <dbReference type="Proteomes" id="UP000001640"/>
    </source>
</evidence>
<dbReference type="RefSeq" id="XP_003677840.1">
    <property type="nucleotide sequence ID" value="XM_003677792.1"/>
</dbReference>
<dbReference type="KEGG" id="ncs:NCAS_0H01820"/>
<name>G0VJ14_NAUCA</name>
<dbReference type="Proteomes" id="UP000001640">
    <property type="component" value="Chromosome 8"/>
</dbReference>
<dbReference type="Pfam" id="PF01172">
    <property type="entry name" value="SBDS_N"/>
    <property type="match status" value="1"/>
</dbReference>
<dbReference type="InterPro" id="IPR019783">
    <property type="entry name" value="SDO1/SBDS_N"/>
</dbReference>